<accession>A0ABX3HEA5</accession>
<sequence>MRIDSNTSLQELMDVAKETIEELNQGEKFLVKDLFRGFEWNRIGKGDRTRLGSMFYNYALNEASSQLNPLGKTPQNQQMYEKK</sequence>
<reference evidence="1 2" key="1">
    <citation type="submission" date="2016-10" db="EMBL/GenBank/DDBJ databases">
        <title>Paenibacillus species isolates.</title>
        <authorList>
            <person name="Beno S.M."/>
        </authorList>
    </citation>
    <scope>NUCLEOTIDE SEQUENCE [LARGE SCALE GENOMIC DNA]</scope>
    <source>
        <strain evidence="1 2">FSL R5-0923</strain>
    </source>
</reference>
<proteinExistence type="predicted"/>
<keyword evidence="2" id="KW-1185">Reference proteome</keyword>
<dbReference type="RefSeq" id="WP_076300236.1">
    <property type="nucleotide sequence ID" value="NZ_MPTD01000015.1"/>
</dbReference>
<dbReference type="Pfam" id="PF07205">
    <property type="entry name" value="DUF1413"/>
    <property type="match status" value="1"/>
</dbReference>
<evidence type="ECO:0008006" key="3">
    <source>
        <dbReference type="Google" id="ProtNLM"/>
    </source>
</evidence>
<evidence type="ECO:0000313" key="1">
    <source>
        <dbReference type="EMBL" id="OMD48540.1"/>
    </source>
</evidence>
<protein>
    <recommendedName>
        <fullName evidence="3">DUF1413 domain-containing protein</fullName>
    </recommendedName>
</protein>
<dbReference type="EMBL" id="MPTD01000015">
    <property type="protein sequence ID" value="OMD48540.1"/>
    <property type="molecule type" value="Genomic_DNA"/>
</dbReference>
<dbReference type="InterPro" id="IPR010813">
    <property type="entry name" value="DUF1413"/>
</dbReference>
<comment type="caution">
    <text evidence="1">The sequence shown here is derived from an EMBL/GenBank/DDBJ whole genome shotgun (WGS) entry which is preliminary data.</text>
</comment>
<dbReference type="Proteomes" id="UP000187313">
    <property type="component" value="Unassembled WGS sequence"/>
</dbReference>
<name>A0ABX3HEA5_9BACL</name>
<evidence type="ECO:0000313" key="2">
    <source>
        <dbReference type="Proteomes" id="UP000187313"/>
    </source>
</evidence>
<organism evidence="1 2">
    <name type="scientific">Paenibacillus odorifer</name>
    <dbReference type="NCBI Taxonomy" id="189426"/>
    <lineage>
        <taxon>Bacteria</taxon>
        <taxon>Bacillati</taxon>
        <taxon>Bacillota</taxon>
        <taxon>Bacilli</taxon>
        <taxon>Bacillales</taxon>
        <taxon>Paenibacillaceae</taxon>
        <taxon>Paenibacillus</taxon>
    </lineage>
</organism>
<gene>
    <name evidence="1" type="ORF">BSK51_21655</name>
</gene>